<sequence>MAYDAPVDNGVIRPFRAVGFRGSTDIVSSRTYVPDVSWSHVPAELPEHHVLRLLEPAFRDDDPQTAARTAAAWLDDGVLGQDAEPAVYVSRTVEGGQETVGVMVLVDLAASRLRPHEDVIAAYAIRQARLAEATRAHWEPITAYTTAEPVTPLLGAVLARSADHVAKAGGRTDEVWAVTDPELMAAVAARLSAQSLVIADGHHRYAAWRTSPEPAGRLALTLVLDAPAVTVGPIHRVVADMDLDEALKGLPLPTVELGDAEEAARYVSVGESRCVLTDGHRFLGVDAYECASRWVEDVFTPHHGLESDAVEYDPDLASAARAAEEAGGVALLLATPQLSTVTRAATTGRLLPHKSSWFRPKPRVGMVMRRWE</sequence>
<gene>
    <name evidence="1" type="ORF">FHE65_31950</name>
</gene>
<dbReference type="AlphaFoldDB" id="A0A5C4MB03"/>
<name>A0A5C4MB03_9ACTN</name>
<comment type="caution">
    <text evidence="1">The sequence shown here is derived from an EMBL/GenBank/DDBJ whole genome shotgun (WGS) entry which is preliminary data.</text>
</comment>
<dbReference type="OrthoDB" id="9781616at2"/>
<dbReference type="EMBL" id="VDFR01000206">
    <property type="protein sequence ID" value="TNC31289.1"/>
    <property type="molecule type" value="Genomic_DNA"/>
</dbReference>
<dbReference type="InterPro" id="IPR008323">
    <property type="entry name" value="UCP033563"/>
</dbReference>
<reference evidence="1 2" key="1">
    <citation type="submission" date="2019-05" db="EMBL/GenBank/DDBJ databases">
        <title>Mumia sp. nov., isolated from the intestinal contents of plateau pika (Ochotona curzoniae) in the Qinghai-Tibet plateau of China.</title>
        <authorList>
            <person name="Tian Z."/>
        </authorList>
    </citation>
    <scope>NUCLEOTIDE SEQUENCE [LARGE SCALE GENOMIC DNA]</scope>
    <source>
        <strain evidence="2">527</strain>
    </source>
</reference>
<dbReference type="PANTHER" id="PTHR36454:SF1">
    <property type="entry name" value="DUF1015 DOMAIN-CONTAINING PROTEIN"/>
    <property type="match status" value="1"/>
</dbReference>
<dbReference type="PANTHER" id="PTHR36454">
    <property type="entry name" value="LMO2823 PROTEIN"/>
    <property type="match status" value="1"/>
</dbReference>
<proteinExistence type="predicted"/>
<accession>A0A5C4MB03</accession>
<dbReference type="Proteomes" id="UP000306740">
    <property type="component" value="Unassembled WGS sequence"/>
</dbReference>
<evidence type="ECO:0000313" key="2">
    <source>
        <dbReference type="Proteomes" id="UP000306740"/>
    </source>
</evidence>
<protein>
    <submittedName>
        <fullName evidence="1">DUF1015 domain-containing protein</fullName>
    </submittedName>
</protein>
<dbReference type="Pfam" id="PF06245">
    <property type="entry name" value="DUF1015"/>
    <property type="match status" value="1"/>
</dbReference>
<organism evidence="1 2">
    <name type="scientific">Mumia zhuanghuii</name>
    <dbReference type="NCBI Taxonomy" id="2585211"/>
    <lineage>
        <taxon>Bacteria</taxon>
        <taxon>Bacillati</taxon>
        <taxon>Actinomycetota</taxon>
        <taxon>Actinomycetes</taxon>
        <taxon>Propionibacteriales</taxon>
        <taxon>Nocardioidaceae</taxon>
        <taxon>Mumia</taxon>
    </lineage>
</organism>
<evidence type="ECO:0000313" key="1">
    <source>
        <dbReference type="EMBL" id="TNC31289.1"/>
    </source>
</evidence>